<reference evidence="2 3" key="1">
    <citation type="submission" date="2015-09" db="EMBL/GenBank/DDBJ databases">
        <title>Host preference determinants of Valsa canker pathogens revealed by comparative genomics.</title>
        <authorList>
            <person name="Yin Z."/>
            <person name="Huang L."/>
        </authorList>
    </citation>
    <scope>NUCLEOTIDE SEQUENCE [LARGE SCALE GENOMIC DNA]</scope>
    <source>
        <strain evidence="2 3">YSFL</strain>
    </source>
</reference>
<evidence type="ECO:0000313" key="3">
    <source>
        <dbReference type="Proteomes" id="UP000284375"/>
    </source>
</evidence>
<evidence type="ECO:0000256" key="1">
    <source>
        <dbReference type="SAM" id="MobiDB-lite"/>
    </source>
</evidence>
<protein>
    <submittedName>
        <fullName evidence="2">Uncharacterized protein</fullName>
    </submittedName>
</protein>
<feature type="region of interest" description="Disordered" evidence="1">
    <location>
        <begin position="1"/>
        <end position="21"/>
    </location>
</feature>
<dbReference type="EMBL" id="LJZO01000007">
    <property type="protein sequence ID" value="ROW01019.1"/>
    <property type="molecule type" value="Genomic_DNA"/>
</dbReference>
<comment type="caution">
    <text evidence="2">The sequence shown here is derived from an EMBL/GenBank/DDBJ whole genome shotgun (WGS) entry which is preliminary data.</text>
</comment>
<proteinExistence type="predicted"/>
<feature type="compositionally biased region" description="Basic and acidic residues" evidence="1">
    <location>
        <begin position="58"/>
        <end position="67"/>
    </location>
</feature>
<organism evidence="2 3">
    <name type="scientific">Cytospora chrysosperma</name>
    <name type="common">Cytospora canker fungus</name>
    <name type="synonym">Sphaeria chrysosperma</name>
    <dbReference type="NCBI Taxonomy" id="252740"/>
    <lineage>
        <taxon>Eukaryota</taxon>
        <taxon>Fungi</taxon>
        <taxon>Dikarya</taxon>
        <taxon>Ascomycota</taxon>
        <taxon>Pezizomycotina</taxon>
        <taxon>Sordariomycetes</taxon>
        <taxon>Sordariomycetidae</taxon>
        <taxon>Diaporthales</taxon>
        <taxon>Cytosporaceae</taxon>
        <taxon>Cytospora</taxon>
    </lineage>
</organism>
<feature type="region of interest" description="Disordered" evidence="1">
    <location>
        <begin position="54"/>
        <end position="86"/>
    </location>
</feature>
<keyword evidence="3" id="KW-1185">Reference proteome</keyword>
<dbReference type="Proteomes" id="UP000284375">
    <property type="component" value="Unassembled WGS sequence"/>
</dbReference>
<evidence type="ECO:0000313" key="2">
    <source>
        <dbReference type="EMBL" id="ROW01019.1"/>
    </source>
</evidence>
<gene>
    <name evidence="2" type="ORF">VSDG_02763</name>
</gene>
<name>A0A423WCB9_CYTCH</name>
<accession>A0A423WCB9</accession>
<dbReference type="AlphaFoldDB" id="A0A423WCB9"/>
<sequence>MLSTTVGPSQHPGGPPPAAMLDRHIQRIGRPYKRSSSKDALVAKLNWLRKRAQKLFRQRPDPDEMPRGRRRYRDWEYPQGNQQLPR</sequence>